<reference evidence="13" key="1">
    <citation type="journal article" date="2022" name="Int. J. Syst. Evol. Microbiol.">
        <title>Anaeromyxobacter oryzae sp. nov., Anaeromyxobacter diazotrophicus sp. nov. and Anaeromyxobacter paludicola sp. nov., isolated from paddy soils.</title>
        <authorList>
            <person name="Itoh H."/>
            <person name="Xu Z."/>
            <person name="Mise K."/>
            <person name="Masuda Y."/>
            <person name="Ushijima N."/>
            <person name="Hayakawa C."/>
            <person name="Shiratori Y."/>
            <person name="Senoo K."/>
        </authorList>
    </citation>
    <scope>NUCLEOTIDE SEQUENCE [LARGE SCALE GENOMIC DNA]</scope>
    <source>
        <strain evidence="13">Red630</strain>
    </source>
</reference>
<organism evidence="12 13">
    <name type="scientific">Anaeromyxobacter paludicola</name>
    <dbReference type="NCBI Taxonomy" id="2918171"/>
    <lineage>
        <taxon>Bacteria</taxon>
        <taxon>Pseudomonadati</taxon>
        <taxon>Myxococcota</taxon>
        <taxon>Myxococcia</taxon>
        <taxon>Myxococcales</taxon>
        <taxon>Cystobacterineae</taxon>
        <taxon>Anaeromyxobacteraceae</taxon>
        <taxon>Anaeromyxobacter</taxon>
    </lineage>
</organism>
<keyword evidence="13" id="KW-1185">Reference proteome</keyword>
<evidence type="ECO:0000256" key="10">
    <source>
        <dbReference type="ARBA" id="ARBA00032474"/>
    </source>
</evidence>
<comment type="catalytic activity">
    <reaction evidence="11">
        <text>2 [molybdopterin-synthase sulfur-carrier protein]-C-terminal-Gly-aminoethanethioate + cyclic pyranopterin phosphate + H2O = molybdopterin + 2 [molybdopterin-synthase sulfur-carrier protein]-C-terminal Gly-Gly + 2 H(+)</text>
        <dbReference type="Rhea" id="RHEA:26333"/>
        <dbReference type="Rhea" id="RHEA-COMP:12202"/>
        <dbReference type="Rhea" id="RHEA-COMP:19907"/>
        <dbReference type="ChEBI" id="CHEBI:15377"/>
        <dbReference type="ChEBI" id="CHEBI:15378"/>
        <dbReference type="ChEBI" id="CHEBI:58698"/>
        <dbReference type="ChEBI" id="CHEBI:59648"/>
        <dbReference type="ChEBI" id="CHEBI:90778"/>
        <dbReference type="ChEBI" id="CHEBI:232372"/>
        <dbReference type="EC" id="2.8.1.12"/>
    </reaction>
</comment>
<dbReference type="Gene3D" id="3.90.1170.40">
    <property type="entry name" value="Molybdopterin biosynthesis MoaE subunit"/>
    <property type="match status" value="1"/>
</dbReference>
<evidence type="ECO:0000256" key="5">
    <source>
        <dbReference type="ARBA" id="ARBA00023150"/>
    </source>
</evidence>
<evidence type="ECO:0000256" key="4">
    <source>
        <dbReference type="ARBA" id="ARBA00013858"/>
    </source>
</evidence>
<keyword evidence="5" id="KW-0501">Molybdenum cofactor biosynthesis</keyword>
<dbReference type="Gene3D" id="3.10.20.30">
    <property type="match status" value="1"/>
</dbReference>
<evidence type="ECO:0000256" key="2">
    <source>
        <dbReference type="ARBA" id="ARBA00005426"/>
    </source>
</evidence>
<dbReference type="Pfam" id="PF02391">
    <property type="entry name" value="MoaE"/>
    <property type="match status" value="1"/>
</dbReference>
<evidence type="ECO:0000256" key="6">
    <source>
        <dbReference type="ARBA" id="ARBA00026066"/>
    </source>
</evidence>
<comment type="pathway">
    <text evidence="1">Cofactor biosynthesis; molybdopterin biosynthesis.</text>
</comment>
<dbReference type="Proteomes" id="UP001162734">
    <property type="component" value="Chromosome"/>
</dbReference>
<evidence type="ECO:0000256" key="11">
    <source>
        <dbReference type="ARBA" id="ARBA00049878"/>
    </source>
</evidence>
<name>A0ABM7X8X1_9BACT</name>
<dbReference type="CDD" id="cd00756">
    <property type="entry name" value="MoaE"/>
    <property type="match status" value="1"/>
</dbReference>
<dbReference type="InterPro" id="IPR003448">
    <property type="entry name" value="Mopterin_biosynth_MoaE"/>
</dbReference>
<evidence type="ECO:0000256" key="3">
    <source>
        <dbReference type="ARBA" id="ARBA00011950"/>
    </source>
</evidence>
<dbReference type="CDD" id="cd00754">
    <property type="entry name" value="Ubl_MoaD"/>
    <property type="match status" value="1"/>
</dbReference>
<dbReference type="SUPFAM" id="SSF54285">
    <property type="entry name" value="MoaD/ThiS"/>
    <property type="match status" value="1"/>
</dbReference>
<evidence type="ECO:0000313" key="13">
    <source>
        <dbReference type="Proteomes" id="UP001162734"/>
    </source>
</evidence>
<evidence type="ECO:0000256" key="9">
    <source>
        <dbReference type="ARBA" id="ARBA00030781"/>
    </source>
</evidence>
<dbReference type="InterPro" id="IPR003749">
    <property type="entry name" value="ThiS/MoaD-like"/>
</dbReference>
<dbReference type="PANTHER" id="PTHR23404">
    <property type="entry name" value="MOLYBDOPTERIN SYNTHASE RELATED"/>
    <property type="match status" value="1"/>
</dbReference>
<dbReference type="RefSeq" id="WP_248345485.1">
    <property type="nucleotide sequence ID" value="NZ_AP025592.1"/>
</dbReference>
<dbReference type="NCBIfam" id="TIGR01682">
    <property type="entry name" value="moaD"/>
    <property type="match status" value="1"/>
</dbReference>
<dbReference type="EC" id="2.8.1.12" evidence="3"/>
<protein>
    <recommendedName>
        <fullName evidence="4">Molybdopterin synthase catalytic subunit</fullName>
        <ecNumber evidence="3">2.8.1.12</ecNumber>
    </recommendedName>
    <alternativeName>
        <fullName evidence="9">MPT synthase subunit 2</fullName>
    </alternativeName>
    <alternativeName>
        <fullName evidence="7">Molybdenum cofactor biosynthesis protein E</fullName>
    </alternativeName>
    <alternativeName>
        <fullName evidence="8">Molybdopterin-converting factor large subunit</fullName>
    </alternativeName>
    <alternativeName>
        <fullName evidence="10">Molybdopterin-converting factor subunit 2</fullName>
    </alternativeName>
</protein>
<proteinExistence type="inferred from homology"/>
<dbReference type="InterPro" id="IPR036563">
    <property type="entry name" value="MoaE_sf"/>
</dbReference>
<dbReference type="Pfam" id="PF02597">
    <property type="entry name" value="ThiS"/>
    <property type="match status" value="1"/>
</dbReference>
<comment type="similarity">
    <text evidence="2">Belongs to the MoaE family.</text>
</comment>
<sequence>MNLTVLFFAAAREAAGLDRETIVLPEPADVAALRRALAERHPALARILPRCRMAAGEELVEEHHPLADGAEVAVIPPVSGGAPLFRVQDAPLSLAEVVAAVASPGRGAVVTFSGDVRSETRGRPVVRLEYEAYRSMAEKTLARIGAQLAEAHGAVLAIVHRVGVLQPGESAVVIAAAAPHRTPAFRACEEAIERLKRETPIWKREVFADGTEWVGLGP</sequence>
<dbReference type="EMBL" id="AP025592">
    <property type="protein sequence ID" value="BDG08302.1"/>
    <property type="molecule type" value="Genomic_DNA"/>
</dbReference>
<accession>A0ABM7X8X1</accession>
<evidence type="ECO:0000256" key="1">
    <source>
        <dbReference type="ARBA" id="ARBA00005046"/>
    </source>
</evidence>
<dbReference type="SUPFAM" id="SSF54690">
    <property type="entry name" value="Molybdopterin synthase subunit MoaE"/>
    <property type="match status" value="1"/>
</dbReference>
<dbReference type="InterPro" id="IPR016155">
    <property type="entry name" value="Mopterin_synth/thiamin_S_b"/>
</dbReference>
<evidence type="ECO:0000256" key="7">
    <source>
        <dbReference type="ARBA" id="ARBA00029745"/>
    </source>
</evidence>
<evidence type="ECO:0000256" key="8">
    <source>
        <dbReference type="ARBA" id="ARBA00030407"/>
    </source>
</evidence>
<gene>
    <name evidence="12" type="ORF">AMPC_14150</name>
</gene>
<evidence type="ECO:0000313" key="12">
    <source>
        <dbReference type="EMBL" id="BDG08302.1"/>
    </source>
</evidence>
<comment type="subunit">
    <text evidence="6">Heterotetramer of 2 MoaD subunits and 2 MoaE subunits. Also stable as homodimer. The enzyme changes between these two forms during catalysis.</text>
</comment>
<dbReference type="InterPro" id="IPR012675">
    <property type="entry name" value="Beta-grasp_dom_sf"/>
</dbReference>